<name>A0AA86U4Y8_9EUKA</name>
<comment type="caution">
    <text evidence="2">The sequence shown here is derived from an EMBL/GenBank/DDBJ whole genome shotgun (WGS) entry which is preliminary data.</text>
</comment>
<keyword evidence="1" id="KW-0812">Transmembrane</keyword>
<sequence length="230" mass="26699">MILNQCQTDSCCQIIDFNTHLVHGECQTCSEVYDYDNQVCATCKDLYGEYSYYMNESCHCGGGSVGTNTICENCWLKQLVVNDNMCIQCSQFDKNALYLFENSCTCTSPYIFYNFRCKYFISAEVRMIIVSSVLSFALLVLIALIILYFIFKRKTLNSIEFRTKINKNNFIEQKLNLIQIEPFGGISTANTTKNELVILDEIDNMNQIIKEIEIQRIDEIKENEVYLYRE</sequence>
<dbReference type="EMBL" id="CATOUU010000666">
    <property type="protein sequence ID" value="CAI9939596.1"/>
    <property type="molecule type" value="Genomic_DNA"/>
</dbReference>
<dbReference type="EMBL" id="CAXDID020000246">
    <property type="protein sequence ID" value="CAL6063512.1"/>
    <property type="molecule type" value="Genomic_DNA"/>
</dbReference>
<dbReference type="SUPFAM" id="SSF57184">
    <property type="entry name" value="Growth factor receptor domain"/>
    <property type="match status" value="1"/>
</dbReference>
<dbReference type="AlphaFoldDB" id="A0AA86U4Y8"/>
<evidence type="ECO:0000313" key="2">
    <source>
        <dbReference type="EMBL" id="CAI9939596.1"/>
    </source>
</evidence>
<keyword evidence="2" id="KW-0675">Receptor</keyword>
<evidence type="ECO:0000313" key="4">
    <source>
        <dbReference type="Proteomes" id="UP001642409"/>
    </source>
</evidence>
<keyword evidence="1" id="KW-1133">Transmembrane helix</keyword>
<evidence type="ECO:0000256" key="1">
    <source>
        <dbReference type="SAM" id="Phobius"/>
    </source>
</evidence>
<protein>
    <submittedName>
        <fullName evidence="2">Growth factor receptor cysteine-rich domain superfamily</fullName>
    </submittedName>
    <submittedName>
        <fullName evidence="3">Growth_factor receptor cysteine-rich domain superfamily</fullName>
    </submittedName>
</protein>
<feature type="transmembrane region" description="Helical" evidence="1">
    <location>
        <begin position="127"/>
        <end position="151"/>
    </location>
</feature>
<accession>A0AA86U4Y8</accession>
<reference evidence="3 4" key="2">
    <citation type="submission" date="2024-07" db="EMBL/GenBank/DDBJ databases">
        <authorList>
            <person name="Akdeniz Z."/>
        </authorList>
    </citation>
    <scope>NUCLEOTIDE SEQUENCE [LARGE SCALE GENOMIC DNA]</scope>
</reference>
<dbReference type="Proteomes" id="UP001642409">
    <property type="component" value="Unassembled WGS sequence"/>
</dbReference>
<dbReference type="InterPro" id="IPR009030">
    <property type="entry name" value="Growth_fac_rcpt_cys_sf"/>
</dbReference>
<keyword evidence="4" id="KW-1185">Reference proteome</keyword>
<reference evidence="2" key="1">
    <citation type="submission" date="2023-06" db="EMBL/GenBank/DDBJ databases">
        <authorList>
            <person name="Kurt Z."/>
        </authorList>
    </citation>
    <scope>NUCLEOTIDE SEQUENCE</scope>
</reference>
<evidence type="ECO:0000313" key="3">
    <source>
        <dbReference type="EMBL" id="CAL6063512.1"/>
    </source>
</evidence>
<organism evidence="2">
    <name type="scientific">Hexamita inflata</name>
    <dbReference type="NCBI Taxonomy" id="28002"/>
    <lineage>
        <taxon>Eukaryota</taxon>
        <taxon>Metamonada</taxon>
        <taxon>Diplomonadida</taxon>
        <taxon>Hexamitidae</taxon>
        <taxon>Hexamitinae</taxon>
        <taxon>Hexamita</taxon>
    </lineage>
</organism>
<proteinExistence type="predicted"/>
<gene>
    <name evidence="2" type="ORF">HINF_LOCUS27241</name>
    <name evidence="3" type="ORF">HINF_LOCUS50909</name>
</gene>
<keyword evidence="1" id="KW-0472">Membrane</keyword>